<dbReference type="Proteomes" id="UP001280121">
    <property type="component" value="Unassembled WGS sequence"/>
</dbReference>
<name>A0AAD9WR53_9ROSI</name>
<dbReference type="AlphaFoldDB" id="A0AAD9WR53"/>
<comment type="caution">
    <text evidence="2">The sequence shown here is derived from an EMBL/GenBank/DDBJ whole genome shotgun (WGS) entry which is preliminary data.</text>
</comment>
<accession>A0AAD9WR53</accession>
<dbReference type="EMBL" id="JANJYI010000008">
    <property type="protein sequence ID" value="KAK2639393.1"/>
    <property type="molecule type" value="Genomic_DNA"/>
</dbReference>
<protein>
    <submittedName>
        <fullName evidence="2">Uncharacterized protein</fullName>
    </submittedName>
</protein>
<proteinExistence type="predicted"/>
<feature type="compositionally biased region" description="Basic residues" evidence="1">
    <location>
        <begin position="42"/>
        <end position="51"/>
    </location>
</feature>
<feature type="region of interest" description="Disordered" evidence="1">
    <location>
        <begin position="87"/>
        <end position="106"/>
    </location>
</feature>
<reference evidence="2" key="1">
    <citation type="journal article" date="2023" name="Plant J.">
        <title>Genome sequences and population genomics provide insights into the demographic history, inbreeding, and mutation load of two 'living fossil' tree species of Dipteronia.</title>
        <authorList>
            <person name="Feng Y."/>
            <person name="Comes H.P."/>
            <person name="Chen J."/>
            <person name="Zhu S."/>
            <person name="Lu R."/>
            <person name="Zhang X."/>
            <person name="Li P."/>
            <person name="Qiu J."/>
            <person name="Olsen K.M."/>
            <person name="Qiu Y."/>
        </authorList>
    </citation>
    <scope>NUCLEOTIDE SEQUENCE</scope>
    <source>
        <strain evidence="2">KIB01</strain>
    </source>
</reference>
<sequence length="131" mass="14896">MRFNLLEFVSCCGCRESSGGVRPEEEPSKTEETKTLVTPVKRNYRRRRRGRFGGGGQPDPPEWKPSLFAIMEDNVVLEKKKSEAESLERFTKRKSGGSHKSRPRVRSYGFEFGGNSLQPVFPAFSATPFMF</sequence>
<feature type="compositionally biased region" description="Basic and acidic residues" evidence="1">
    <location>
        <begin position="22"/>
        <end position="34"/>
    </location>
</feature>
<feature type="compositionally biased region" description="Basic residues" evidence="1">
    <location>
        <begin position="91"/>
        <end position="105"/>
    </location>
</feature>
<organism evidence="2 3">
    <name type="scientific">Dipteronia dyeriana</name>
    <dbReference type="NCBI Taxonomy" id="168575"/>
    <lineage>
        <taxon>Eukaryota</taxon>
        <taxon>Viridiplantae</taxon>
        <taxon>Streptophyta</taxon>
        <taxon>Embryophyta</taxon>
        <taxon>Tracheophyta</taxon>
        <taxon>Spermatophyta</taxon>
        <taxon>Magnoliopsida</taxon>
        <taxon>eudicotyledons</taxon>
        <taxon>Gunneridae</taxon>
        <taxon>Pentapetalae</taxon>
        <taxon>rosids</taxon>
        <taxon>malvids</taxon>
        <taxon>Sapindales</taxon>
        <taxon>Sapindaceae</taxon>
        <taxon>Hippocastanoideae</taxon>
        <taxon>Acereae</taxon>
        <taxon>Dipteronia</taxon>
    </lineage>
</organism>
<evidence type="ECO:0000256" key="1">
    <source>
        <dbReference type="SAM" id="MobiDB-lite"/>
    </source>
</evidence>
<feature type="region of interest" description="Disordered" evidence="1">
    <location>
        <begin position="16"/>
        <end position="65"/>
    </location>
</feature>
<keyword evidence="3" id="KW-1185">Reference proteome</keyword>
<dbReference type="PANTHER" id="PTHR35318:SF2">
    <property type="entry name" value="OS08G0138900 PROTEIN"/>
    <property type="match status" value="1"/>
</dbReference>
<evidence type="ECO:0000313" key="3">
    <source>
        <dbReference type="Proteomes" id="UP001280121"/>
    </source>
</evidence>
<evidence type="ECO:0000313" key="2">
    <source>
        <dbReference type="EMBL" id="KAK2639393.1"/>
    </source>
</evidence>
<dbReference type="PANTHER" id="PTHR35318">
    <property type="entry name" value="BNAA10G08410D PROTEIN"/>
    <property type="match status" value="1"/>
</dbReference>
<gene>
    <name evidence="2" type="ORF">Ddye_027188</name>
</gene>